<accession>A0A511KF95</accession>
<feature type="compositionally biased region" description="Basic and acidic residues" evidence="1">
    <location>
        <begin position="178"/>
        <end position="188"/>
    </location>
</feature>
<dbReference type="Pfam" id="PF02179">
    <property type="entry name" value="BAG"/>
    <property type="match status" value="1"/>
</dbReference>
<dbReference type="InterPro" id="IPR036533">
    <property type="entry name" value="BAG_dom_sf"/>
</dbReference>
<feature type="compositionally biased region" description="Polar residues" evidence="1">
    <location>
        <begin position="91"/>
        <end position="103"/>
    </location>
</feature>
<dbReference type="EMBL" id="BJWK01000007">
    <property type="protein sequence ID" value="GEM09049.1"/>
    <property type="molecule type" value="Genomic_DNA"/>
</dbReference>
<protein>
    <submittedName>
        <fullName evidence="3">Apoptosis regulator</fullName>
    </submittedName>
</protein>
<dbReference type="Proteomes" id="UP000321518">
    <property type="component" value="Unassembled WGS sequence"/>
</dbReference>
<reference evidence="3 4" key="1">
    <citation type="submission" date="2019-07" db="EMBL/GenBank/DDBJ databases">
        <title>Rhodotorula toruloides NBRC10032 genome sequencing.</title>
        <authorList>
            <person name="Shida Y."/>
            <person name="Takaku H."/>
            <person name="Ogasawara W."/>
            <person name="Mori K."/>
        </authorList>
    </citation>
    <scope>NUCLEOTIDE SEQUENCE [LARGE SCALE GENOMIC DNA]</scope>
    <source>
        <strain evidence="3 4">NBRC10032</strain>
    </source>
</reference>
<evidence type="ECO:0000313" key="3">
    <source>
        <dbReference type="EMBL" id="GEM09049.1"/>
    </source>
</evidence>
<feature type="compositionally biased region" description="Basic and acidic residues" evidence="1">
    <location>
        <begin position="65"/>
        <end position="74"/>
    </location>
</feature>
<sequence length="517" mass="57519">MFPAYGTSNPWRSRSQPPPPRRNRKPHLSRQADEALSQQARPQAAQKPAEGPADERTQHLQQLDGIKRRFEELSSKFSPPLPPSLTFQPSASSNAPKLEYTSTNAPVHGYEDALTKLLMELDGVESGGDLEVRTRRKELVRNVESEAQRVEKWRRECFEARQKGEEGPEWVKGAEQGKGAKEEERGTGDEEDDAQDGTKIFTSDGDEERGDSVVGDGEEADEVSTVTTASLSRPSTTPQTPSSADTGSTTDEAARPPGLSIPSAEEKEHMHDALEAAAAEDGDEDEDEGAFAAAVEEEDDEEEPRQILLRGRLSSAPASNRPHVATPSQWQSPGHPQRQHQPDVHIRPPFAIHPQRLEPQQQPHRQVEPERRYVDPLEALLGIPSRRVAEQRPPADLLFRRRSPQRYVPATYADDVDDEMDYSPFHAYTPQAQRPVYRSPPQHQRQIPYAGYSTPSSLFGVDGGGGVPWYAHGYPHERDLYEYAQRQQQQQAQQRRAGYGTYGGGFGGGPFGFGGMW</sequence>
<name>A0A511KF95_RHOTO</name>
<feature type="compositionally biased region" description="Acidic residues" evidence="1">
    <location>
        <begin position="278"/>
        <end position="303"/>
    </location>
</feature>
<dbReference type="SUPFAM" id="SSF63491">
    <property type="entry name" value="BAG domain"/>
    <property type="match status" value="1"/>
</dbReference>
<feature type="compositionally biased region" description="Basic and acidic residues" evidence="1">
    <location>
        <begin position="264"/>
        <end position="274"/>
    </location>
</feature>
<dbReference type="Gene3D" id="1.20.58.120">
    <property type="entry name" value="BAG domain"/>
    <property type="match status" value="1"/>
</dbReference>
<proteinExistence type="predicted"/>
<comment type="caution">
    <text evidence="3">The sequence shown here is derived from an EMBL/GenBank/DDBJ whole genome shotgun (WGS) entry which is preliminary data.</text>
</comment>
<feature type="region of interest" description="Disordered" evidence="1">
    <location>
        <begin position="1"/>
        <end position="103"/>
    </location>
</feature>
<gene>
    <name evidence="3" type="ORF">Rt10032_c07g3066</name>
</gene>
<feature type="compositionally biased region" description="Low complexity" evidence="1">
    <location>
        <begin position="230"/>
        <end position="243"/>
    </location>
</feature>
<evidence type="ECO:0000313" key="4">
    <source>
        <dbReference type="Proteomes" id="UP000321518"/>
    </source>
</evidence>
<dbReference type="InterPro" id="IPR003103">
    <property type="entry name" value="BAG_domain"/>
</dbReference>
<evidence type="ECO:0000256" key="1">
    <source>
        <dbReference type="SAM" id="MobiDB-lite"/>
    </source>
</evidence>
<feature type="domain" description="BAG" evidence="2">
    <location>
        <begin position="110"/>
        <end position="151"/>
    </location>
</feature>
<feature type="compositionally biased region" description="Low complexity" evidence="1">
    <location>
        <begin position="38"/>
        <end position="49"/>
    </location>
</feature>
<organism evidence="3 4">
    <name type="scientific">Rhodotorula toruloides</name>
    <name type="common">Yeast</name>
    <name type="synonym">Rhodosporidium toruloides</name>
    <dbReference type="NCBI Taxonomy" id="5286"/>
    <lineage>
        <taxon>Eukaryota</taxon>
        <taxon>Fungi</taxon>
        <taxon>Dikarya</taxon>
        <taxon>Basidiomycota</taxon>
        <taxon>Pucciniomycotina</taxon>
        <taxon>Microbotryomycetes</taxon>
        <taxon>Sporidiobolales</taxon>
        <taxon>Sporidiobolaceae</taxon>
        <taxon>Rhodotorula</taxon>
    </lineage>
</organism>
<dbReference type="AlphaFoldDB" id="A0A511KF95"/>
<evidence type="ECO:0000259" key="2">
    <source>
        <dbReference type="Pfam" id="PF02179"/>
    </source>
</evidence>
<feature type="region of interest" description="Disordered" evidence="1">
    <location>
        <begin position="160"/>
        <end position="370"/>
    </location>
</feature>
<dbReference type="OrthoDB" id="333905at2759"/>
<dbReference type="GO" id="GO:0051087">
    <property type="term" value="F:protein-folding chaperone binding"/>
    <property type="evidence" value="ECO:0007669"/>
    <property type="project" value="InterPro"/>
</dbReference>